<evidence type="ECO:0000256" key="4">
    <source>
        <dbReference type="RuleBase" id="RU366034"/>
    </source>
</evidence>
<dbReference type="GO" id="GO:0008299">
    <property type="term" value="P:isoprenoid biosynthetic process"/>
    <property type="evidence" value="ECO:0007669"/>
    <property type="project" value="UniProtKB-ARBA"/>
</dbReference>
<evidence type="ECO:0000256" key="1">
    <source>
        <dbReference type="ARBA" id="ARBA00001946"/>
    </source>
</evidence>
<comment type="cofactor">
    <cofactor evidence="1 4">
        <name>Mg(2+)</name>
        <dbReference type="ChEBI" id="CHEBI:18420"/>
    </cofactor>
</comment>
<dbReference type="PANTHER" id="PTHR35201:SF4">
    <property type="entry name" value="BETA-PINACENE SYNTHASE-RELATED"/>
    <property type="match status" value="1"/>
</dbReference>
<dbReference type="GO" id="GO:0046872">
    <property type="term" value="F:metal ion binding"/>
    <property type="evidence" value="ECO:0007669"/>
    <property type="project" value="UniProtKB-KW"/>
</dbReference>
<dbReference type="Proteomes" id="UP000054481">
    <property type="component" value="Unassembled WGS sequence"/>
</dbReference>
<protein>
    <recommendedName>
        <fullName evidence="4">Terpene synthase</fullName>
        <ecNumber evidence="4">4.2.3.-</ecNumber>
    </recommendedName>
</protein>
<sequence>MSASEVREMGNTVMDALRNPEVPRADDKWVIGEIIRQFWILARKTATTSSQQRFIKGFDGWFQGLVTQAEDRDKPCLRDIDSYIALRRNTSGLEACWPILHLGMAIPREVLEHPTIQRLALFCTDMISIDNDILSYNKEQACGNDEHNIVTIAMNQLHLDVQGAMNWAAGYHAATMRQFKEVYETIPHWGREVDLDVETYVDGMGNWGLEDAGNFTLA</sequence>
<organism evidence="5 6">
    <name type="scientific">Hirsutella minnesotensis 3608</name>
    <dbReference type="NCBI Taxonomy" id="1043627"/>
    <lineage>
        <taxon>Eukaryota</taxon>
        <taxon>Fungi</taxon>
        <taxon>Dikarya</taxon>
        <taxon>Ascomycota</taxon>
        <taxon>Pezizomycotina</taxon>
        <taxon>Sordariomycetes</taxon>
        <taxon>Hypocreomycetidae</taxon>
        <taxon>Hypocreales</taxon>
        <taxon>Ophiocordycipitaceae</taxon>
        <taxon>Hirsutella</taxon>
    </lineage>
</organism>
<dbReference type="EMBL" id="KQ030552">
    <property type="protein sequence ID" value="KJZ72106.1"/>
    <property type="molecule type" value="Genomic_DNA"/>
</dbReference>
<dbReference type="PANTHER" id="PTHR35201">
    <property type="entry name" value="TERPENE SYNTHASE"/>
    <property type="match status" value="1"/>
</dbReference>
<reference evidence="5 6" key="1">
    <citation type="journal article" date="2014" name="Genome Biol. Evol.">
        <title>Comparative genomics and transcriptomics analyses reveal divergent lifestyle features of nematode endoparasitic fungus Hirsutella minnesotensis.</title>
        <authorList>
            <person name="Lai Y."/>
            <person name="Liu K."/>
            <person name="Zhang X."/>
            <person name="Zhang X."/>
            <person name="Li K."/>
            <person name="Wang N."/>
            <person name="Shu C."/>
            <person name="Wu Y."/>
            <person name="Wang C."/>
            <person name="Bushley K.E."/>
            <person name="Xiang M."/>
            <person name="Liu X."/>
        </authorList>
    </citation>
    <scope>NUCLEOTIDE SEQUENCE [LARGE SCALE GENOMIC DNA]</scope>
    <source>
        <strain evidence="5 6">3608</strain>
    </source>
</reference>
<dbReference type="OrthoDB" id="6486656at2759"/>
<gene>
    <name evidence="5" type="ORF">HIM_08479</name>
</gene>
<keyword evidence="4" id="KW-0479">Metal-binding</keyword>
<dbReference type="EC" id="4.2.3.-" evidence="4"/>
<dbReference type="InterPro" id="IPR008949">
    <property type="entry name" value="Isoprenoid_synthase_dom_sf"/>
</dbReference>
<evidence type="ECO:0000313" key="5">
    <source>
        <dbReference type="EMBL" id="KJZ72106.1"/>
    </source>
</evidence>
<evidence type="ECO:0000313" key="6">
    <source>
        <dbReference type="Proteomes" id="UP000054481"/>
    </source>
</evidence>
<dbReference type="Pfam" id="PF19086">
    <property type="entry name" value="Terpene_syn_C_2"/>
    <property type="match status" value="1"/>
</dbReference>
<dbReference type="InterPro" id="IPR034686">
    <property type="entry name" value="Terpene_cyclase-like_2"/>
</dbReference>
<dbReference type="Gene3D" id="1.10.600.10">
    <property type="entry name" value="Farnesyl Diphosphate Synthase"/>
    <property type="match status" value="1"/>
</dbReference>
<name>A0A0F7ZH66_9HYPO</name>
<evidence type="ECO:0000256" key="2">
    <source>
        <dbReference type="ARBA" id="ARBA00006333"/>
    </source>
</evidence>
<dbReference type="SUPFAM" id="SSF48576">
    <property type="entry name" value="Terpenoid synthases"/>
    <property type="match status" value="1"/>
</dbReference>
<keyword evidence="3 4" id="KW-0460">Magnesium</keyword>
<comment type="similarity">
    <text evidence="2 4">Belongs to the terpene synthase family.</text>
</comment>
<dbReference type="AlphaFoldDB" id="A0A0F7ZH66"/>
<keyword evidence="4" id="KW-0456">Lyase</keyword>
<evidence type="ECO:0000256" key="3">
    <source>
        <dbReference type="ARBA" id="ARBA00022842"/>
    </source>
</evidence>
<dbReference type="GO" id="GO:0010333">
    <property type="term" value="F:terpene synthase activity"/>
    <property type="evidence" value="ECO:0007669"/>
    <property type="project" value="InterPro"/>
</dbReference>
<proteinExistence type="inferred from homology"/>
<keyword evidence="6" id="KW-1185">Reference proteome</keyword>
<accession>A0A0F7ZH66</accession>